<name>A0AAV9NX94_9PEZI</name>
<dbReference type="Proteomes" id="UP001337655">
    <property type="component" value="Unassembled WGS sequence"/>
</dbReference>
<reference evidence="3 4" key="1">
    <citation type="submission" date="2023-08" db="EMBL/GenBank/DDBJ databases">
        <title>Black Yeasts Isolated from many extreme environments.</title>
        <authorList>
            <person name="Coleine C."/>
            <person name="Stajich J.E."/>
            <person name="Selbmann L."/>
        </authorList>
    </citation>
    <scope>NUCLEOTIDE SEQUENCE [LARGE SCALE GENOMIC DNA]</scope>
    <source>
        <strain evidence="3 4">CCFEE 5935</strain>
    </source>
</reference>
<dbReference type="Pfam" id="PF24864">
    <property type="entry name" value="DUF7730"/>
    <property type="match status" value="1"/>
</dbReference>
<dbReference type="RefSeq" id="XP_064653620.1">
    <property type="nucleotide sequence ID" value="XM_064808200.1"/>
</dbReference>
<dbReference type="InterPro" id="IPR056632">
    <property type="entry name" value="DUF7730"/>
</dbReference>
<comment type="caution">
    <text evidence="3">The sequence shown here is derived from an EMBL/GenBank/DDBJ whole genome shotgun (WGS) entry which is preliminary data.</text>
</comment>
<sequence length="392" mass="44570">MARGSVFMSAMDKDRIETVIAPWRSSNQQPAFTFDQLVAIATRMMDDNEASEARIADWISATFPFYAKSTEQIHKERFDSRDTPDANSSAFDFFALSPELRNAIYEMVFSYGKAGLFVGSDKFVTTSTLWDGCPRIIWPPSLDIPGKFLVLEALLVSKHFYVEAMPVFYRVNLFHCGEIWSLCDTLKHLAPCRAQHLTHLSFHYKGTESGAAEAFALLGQLEHLRKLDIHVFEDYWLVRGRRSGQEEDKVHVGSSVVYLEGLANLRAIRGLHVVSVGNSPTLEQELKPDMLRPKARNSPTLGREPTPDVPRPKAWTFDDHDSIKSLKQRVIETKTREAERVEKLRTTMLSWNVEASRLKAKAEYSDDDEEEEDGDWLPLSSEYLAYARAPDS</sequence>
<feature type="region of interest" description="Disordered" evidence="1">
    <location>
        <begin position="359"/>
        <end position="380"/>
    </location>
</feature>
<accession>A0AAV9NX94</accession>
<feature type="domain" description="DUF7730" evidence="2">
    <location>
        <begin position="89"/>
        <end position="206"/>
    </location>
</feature>
<keyword evidence="4" id="KW-1185">Reference proteome</keyword>
<dbReference type="EMBL" id="JAVRRT010000029">
    <property type="protein sequence ID" value="KAK5163050.1"/>
    <property type="molecule type" value="Genomic_DNA"/>
</dbReference>
<dbReference type="AlphaFoldDB" id="A0AAV9NX94"/>
<proteinExistence type="predicted"/>
<evidence type="ECO:0000259" key="2">
    <source>
        <dbReference type="Pfam" id="PF24864"/>
    </source>
</evidence>
<dbReference type="PANTHER" id="PTHR38790">
    <property type="entry name" value="2EXR DOMAIN-CONTAINING PROTEIN-RELATED"/>
    <property type="match status" value="1"/>
</dbReference>
<feature type="compositionally biased region" description="Acidic residues" evidence="1">
    <location>
        <begin position="365"/>
        <end position="375"/>
    </location>
</feature>
<protein>
    <recommendedName>
        <fullName evidence="2">DUF7730 domain-containing protein</fullName>
    </recommendedName>
</protein>
<evidence type="ECO:0000313" key="3">
    <source>
        <dbReference type="EMBL" id="KAK5163050.1"/>
    </source>
</evidence>
<evidence type="ECO:0000256" key="1">
    <source>
        <dbReference type="SAM" id="MobiDB-lite"/>
    </source>
</evidence>
<gene>
    <name evidence="3" type="ORF">LTR77_010985</name>
</gene>
<dbReference type="GeneID" id="89932308"/>
<feature type="region of interest" description="Disordered" evidence="1">
    <location>
        <begin position="286"/>
        <end position="314"/>
    </location>
</feature>
<organism evidence="3 4">
    <name type="scientific">Saxophila tyrrhenica</name>
    <dbReference type="NCBI Taxonomy" id="1690608"/>
    <lineage>
        <taxon>Eukaryota</taxon>
        <taxon>Fungi</taxon>
        <taxon>Dikarya</taxon>
        <taxon>Ascomycota</taxon>
        <taxon>Pezizomycotina</taxon>
        <taxon>Dothideomycetes</taxon>
        <taxon>Dothideomycetidae</taxon>
        <taxon>Mycosphaerellales</taxon>
        <taxon>Extremaceae</taxon>
        <taxon>Saxophila</taxon>
    </lineage>
</organism>
<evidence type="ECO:0000313" key="4">
    <source>
        <dbReference type="Proteomes" id="UP001337655"/>
    </source>
</evidence>